<dbReference type="PANTHER" id="PTHR44591:SF3">
    <property type="entry name" value="RESPONSE REGULATORY DOMAIN-CONTAINING PROTEIN"/>
    <property type="match status" value="1"/>
</dbReference>
<dbReference type="InterPro" id="IPR011006">
    <property type="entry name" value="CheY-like_superfamily"/>
</dbReference>
<dbReference type="InterPro" id="IPR001789">
    <property type="entry name" value="Sig_transdc_resp-reg_receiver"/>
</dbReference>
<feature type="region of interest" description="Disordered" evidence="2">
    <location>
        <begin position="1"/>
        <end position="26"/>
    </location>
</feature>
<dbReference type="KEGG" id="palw:PSAL_012660"/>
<keyword evidence="4" id="KW-1185">Reference proteome</keyword>
<dbReference type="Proteomes" id="UP000283786">
    <property type="component" value="Chromosome"/>
</dbReference>
<dbReference type="EMBL" id="CP060436">
    <property type="protein sequence ID" value="QPM90034.1"/>
    <property type="molecule type" value="Genomic_DNA"/>
</dbReference>
<dbReference type="Pfam" id="PF00072">
    <property type="entry name" value="Response_reg"/>
    <property type="match status" value="1"/>
</dbReference>
<dbReference type="CDD" id="cd00156">
    <property type="entry name" value="REC"/>
    <property type="match status" value="1"/>
</dbReference>
<dbReference type="InterPro" id="IPR050595">
    <property type="entry name" value="Bact_response_regulator"/>
</dbReference>
<dbReference type="PANTHER" id="PTHR44591">
    <property type="entry name" value="STRESS RESPONSE REGULATOR PROTEIN 1"/>
    <property type="match status" value="1"/>
</dbReference>
<dbReference type="SUPFAM" id="SSF52172">
    <property type="entry name" value="CheY-like"/>
    <property type="match status" value="1"/>
</dbReference>
<accession>A0A418SCB6</accession>
<dbReference type="AlphaFoldDB" id="A0A418SCB6"/>
<evidence type="ECO:0000256" key="2">
    <source>
        <dbReference type="SAM" id="MobiDB-lite"/>
    </source>
</evidence>
<evidence type="ECO:0000313" key="3">
    <source>
        <dbReference type="EMBL" id="QPM90034.1"/>
    </source>
</evidence>
<dbReference type="SMART" id="SM00448">
    <property type="entry name" value="REC"/>
    <property type="match status" value="1"/>
</dbReference>
<evidence type="ECO:0000313" key="4">
    <source>
        <dbReference type="Proteomes" id="UP000283786"/>
    </source>
</evidence>
<dbReference type="Gene3D" id="3.40.50.2300">
    <property type="match status" value="1"/>
</dbReference>
<keyword evidence="1" id="KW-0597">Phosphoprotein</keyword>
<dbReference type="GO" id="GO:0000160">
    <property type="term" value="P:phosphorelay signal transduction system"/>
    <property type="evidence" value="ECO:0007669"/>
    <property type="project" value="InterPro"/>
</dbReference>
<sequence>MRLQGETSEKQVLPMTPGTSVTVTRGEPQPQVIDVLVLDDSRFDAMFIQRECRRTELPVRVSIAPDMAKFREMLSKRPYHLVFIDYLLPDGDGLAAREMMKDGSQNESAPVVMISGEARHDVAVEAMKGGCIDYKAKSDLTPDALRQLILRALEVGAQVNKANLQEALDAQRQDIVSAMRDVIRQELGISGQKGESGQIREVLQSYGMIAEDGDTDWEEIFRNPATNFVFRTH</sequence>
<reference evidence="3 4" key="1">
    <citation type="submission" date="2020-08" db="EMBL/GenBank/DDBJ databases">
        <title>Genome sequence of Rhodobacteraceae bacterium Lw-13e.</title>
        <authorList>
            <person name="Poehlein A."/>
            <person name="Wolter L."/>
            <person name="Daniel R."/>
            <person name="Brinkhoff T."/>
        </authorList>
    </citation>
    <scope>NUCLEOTIDE SEQUENCE [LARGE SCALE GENOMIC DNA]</scope>
    <source>
        <strain evidence="3 4">Lw-13e</strain>
    </source>
</reference>
<protein>
    <submittedName>
        <fullName evidence="3">Uncharacterized protein</fullName>
    </submittedName>
</protein>
<gene>
    <name evidence="3" type="ORF">PSAL_012660</name>
</gene>
<evidence type="ECO:0000256" key="1">
    <source>
        <dbReference type="ARBA" id="ARBA00022553"/>
    </source>
</evidence>
<dbReference type="PROSITE" id="PS50110">
    <property type="entry name" value="RESPONSE_REGULATORY"/>
    <property type="match status" value="1"/>
</dbReference>
<proteinExistence type="predicted"/>
<name>A0A418SCB6_9RHOB</name>
<organism evidence="3 4">
    <name type="scientific">Pseudooceanicola algae</name>
    <dbReference type="NCBI Taxonomy" id="1537215"/>
    <lineage>
        <taxon>Bacteria</taxon>
        <taxon>Pseudomonadati</taxon>
        <taxon>Pseudomonadota</taxon>
        <taxon>Alphaproteobacteria</taxon>
        <taxon>Rhodobacterales</taxon>
        <taxon>Paracoccaceae</taxon>
        <taxon>Pseudooceanicola</taxon>
    </lineage>
</organism>